<dbReference type="OrthoDB" id="1640349at2"/>
<feature type="transmembrane region" description="Helical" evidence="2">
    <location>
        <begin position="87"/>
        <end position="108"/>
    </location>
</feature>
<dbReference type="PIRSF" id="PIRSF029895">
    <property type="entry name" value="SpoIV"/>
    <property type="match status" value="1"/>
</dbReference>
<dbReference type="Proteomes" id="UP000095594">
    <property type="component" value="Unassembled WGS sequence"/>
</dbReference>
<keyword evidence="2" id="KW-1133">Transmembrane helix</keyword>
<organism evidence="3 4">
    <name type="scientific">Clostridium disporicum</name>
    <dbReference type="NCBI Taxonomy" id="84024"/>
    <lineage>
        <taxon>Bacteria</taxon>
        <taxon>Bacillati</taxon>
        <taxon>Bacillota</taxon>
        <taxon>Clostridia</taxon>
        <taxon>Eubacteriales</taxon>
        <taxon>Clostridiaceae</taxon>
        <taxon>Clostridium</taxon>
    </lineage>
</organism>
<feature type="coiled-coil region" evidence="1">
    <location>
        <begin position="136"/>
        <end position="163"/>
    </location>
</feature>
<sequence length="379" mass="43760">MGMNNIRAGRITVEIKLLNPDRILNIFWNRNINIYKINKKNISTIRLDIDYINYEEVCEVIQTLGGKISIVKRRGFIFWLRNMRGKISLVVGLMLFLVVIFLLSNYVWAIDINVQENISPFEIRQQLKEIGIKPGMAKSDIVVEDIEKKLENANSEILWLRVRVEGSTLNVTIEEKINPPTEWNGQYGNLVATEDGEVVKVYTYAGRSAVKQEQMVKKGDVLIEGIDGKEGQEYIIAPRGIVIANTFYEKTMQLKLTGTKLERSGERETEYYISIFGKKIYLKKAIKDFKEYDRIEKSGKIFNEVVYYERIEKKVDITEEEAEKIAIESLEESLKKDLTRDSKVVDKIVKKQLDSDGNLTIKVVFVVEKNIVNDIPVQY</sequence>
<dbReference type="RefSeq" id="WP_055267436.1">
    <property type="nucleotide sequence ID" value="NZ_CABIXQ010000021.1"/>
</dbReference>
<keyword evidence="2" id="KW-0812">Transmembrane</keyword>
<dbReference type="NCBIfam" id="TIGR02876">
    <property type="entry name" value="spore_yqfD"/>
    <property type="match status" value="1"/>
</dbReference>
<dbReference type="Pfam" id="PF06898">
    <property type="entry name" value="YqfD"/>
    <property type="match status" value="1"/>
</dbReference>
<accession>A0A174JCQ6</accession>
<dbReference type="EMBL" id="CYZX01000021">
    <property type="protein sequence ID" value="CUO97474.1"/>
    <property type="molecule type" value="Genomic_DNA"/>
</dbReference>
<keyword evidence="2" id="KW-0472">Membrane</keyword>
<reference evidence="3 4" key="1">
    <citation type="submission" date="2015-09" db="EMBL/GenBank/DDBJ databases">
        <authorList>
            <consortium name="Pathogen Informatics"/>
        </authorList>
    </citation>
    <scope>NUCLEOTIDE SEQUENCE [LARGE SCALE GENOMIC DNA]</scope>
    <source>
        <strain evidence="3 4">2789STDY5834856</strain>
    </source>
</reference>
<protein>
    <submittedName>
        <fullName evidence="3">Sporulation protein YqfD</fullName>
    </submittedName>
</protein>
<evidence type="ECO:0000313" key="4">
    <source>
        <dbReference type="Proteomes" id="UP000095594"/>
    </source>
</evidence>
<dbReference type="InterPro" id="IPR010690">
    <property type="entry name" value="YqfD"/>
</dbReference>
<keyword evidence="1" id="KW-0175">Coiled coil</keyword>
<evidence type="ECO:0000256" key="1">
    <source>
        <dbReference type="SAM" id="Coils"/>
    </source>
</evidence>
<name>A0A174JCQ6_9CLOT</name>
<proteinExistence type="predicted"/>
<evidence type="ECO:0000313" key="3">
    <source>
        <dbReference type="EMBL" id="CUO97474.1"/>
    </source>
</evidence>
<gene>
    <name evidence="3" type="primary">yqfD</name>
    <name evidence="3" type="ORF">ERS852471_02726</name>
</gene>
<evidence type="ECO:0000256" key="2">
    <source>
        <dbReference type="SAM" id="Phobius"/>
    </source>
</evidence>
<dbReference type="AlphaFoldDB" id="A0A174JCQ6"/>